<dbReference type="eggNOG" id="COG1091">
    <property type="taxonomic scope" value="Bacteria"/>
</dbReference>
<keyword evidence="6" id="KW-0521">NADP</keyword>
<sequence>MIDQNLKILVTGAGGQLGQEIKSLSEVYNRPNWSFADSKALDITDERQVKDYIGAYTPEVIINCAAYTAVDAAESDPNGAFAVNVSGIQNLTAYAGKALIIHISTDFVFDGNSFVAYKETDETHPIGAYGKTKMEGEKLLQHITDNHIIIRTSWLYGSFGKNFMKTMLHLADSRSELSVVADQVGTPTYTGDLALAIIRILEQDQVERGIYHFSNEGVASWYDFAHAIFDMAGKNIKLIPIKSEAYPTPAKRPHFSVLDKTKIKKAIHMEIPHWRDSLEVALKKHLR</sequence>
<dbReference type="GO" id="GO:0005829">
    <property type="term" value="C:cytosol"/>
    <property type="evidence" value="ECO:0007669"/>
    <property type="project" value="TreeGrafter"/>
</dbReference>
<dbReference type="AlphaFoldDB" id="A0A074KU76"/>
<dbReference type="SUPFAM" id="SSF51735">
    <property type="entry name" value="NAD(P)-binding Rossmann-fold domains"/>
    <property type="match status" value="1"/>
</dbReference>
<dbReference type="Pfam" id="PF04321">
    <property type="entry name" value="RmlD_sub_bind"/>
    <property type="match status" value="1"/>
</dbReference>
<evidence type="ECO:0000259" key="7">
    <source>
        <dbReference type="Pfam" id="PF04321"/>
    </source>
</evidence>
<evidence type="ECO:0000256" key="4">
    <source>
        <dbReference type="ARBA" id="ARBA00017099"/>
    </source>
</evidence>
<comment type="function">
    <text evidence="6">Catalyzes the reduction of dTDP-6-deoxy-L-lyxo-4-hexulose to yield dTDP-L-rhamnose.</text>
</comment>
<evidence type="ECO:0000256" key="3">
    <source>
        <dbReference type="ARBA" id="ARBA00012929"/>
    </source>
</evidence>
<dbReference type="InterPro" id="IPR005913">
    <property type="entry name" value="dTDP_dehydrorham_reduct"/>
</dbReference>
<evidence type="ECO:0000256" key="1">
    <source>
        <dbReference type="ARBA" id="ARBA00004781"/>
    </source>
</evidence>
<evidence type="ECO:0000256" key="5">
    <source>
        <dbReference type="ARBA" id="ARBA00048200"/>
    </source>
</evidence>
<evidence type="ECO:0000313" key="9">
    <source>
        <dbReference type="Proteomes" id="UP000027821"/>
    </source>
</evidence>
<dbReference type="RefSeq" id="WP_035079278.1">
    <property type="nucleotide sequence ID" value="NZ_JMIH01000038.1"/>
</dbReference>
<evidence type="ECO:0000313" key="8">
    <source>
        <dbReference type="EMBL" id="KEO71820.1"/>
    </source>
</evidence>
<proteinExistence type="inferred from homology"/>
<protein>
    <recommendedName>
        <fullName evidence="4 6">dTDP-4-dehydrorhamnose reductase</fullName>
        <ecNumber evidence="3 6">1.1.1.133</ecNumber>
    </recommendedName>
</protein>
<dbReference type="EC" id="1.1.1.133" evidence="3 6"/>
<dbReference type="Proteomes" id="UP000027821">
    <property type="component" value="Unassembled WGS sequence"/>
</dbReference>
<dbReference type="Gene3D" id="3.40.50.720">
    <property type="entry name" value="NAD(P)-binding Rossmann-like Domain"/>
    <property type="match status" value="1"/>
</dbReference>
<dbReference type="STRING" id="1048983.EL17_21230"/>
<dbReference type="GO" id="GO:0008831">
    <property type="term" value="F:dTDP-4-dehydrorhamnose reductase activity"/>
    <property type="evidence" value="ECO:0007669"/>
    <property type="project" value="UniProtKB-EC"/>
</dbReference>
<gene>
    <name evidence="8" type="ORF">EL17_21230</name>
</gene>
<organism evidence="8 9">
    <name type="scientific">Anditalea andensis</name>
    <dbReference type="NCBI Taxonomy" id="1048983"/>
    <lineage>
        <taxon>Bacteria</taxon>
        <taxon>Pseudomonadati</taxon>
        <taxon>Bacteroidota</taxon>
        <taxon>Cytophagia</taxon>
        <taxon>Cytophagales</taxon>
        <taxon>Cytophagaceae</taxon>
        <taxon>Anditalea</taxon>
    </lineage>
</organism>
<dbReference type="NCBIfam" id="TIGR01214">
    <property type="entry name" value="rmlD"/>
    <property type="match status" value="1"/>
</dbReference>
<evidence type="ECO:0000256" key="6">
    <source>
        <dbReference type="RuleBase" id="RU364082"/>
    </source>
</evidence>
<evidence type="ECO:0000256" key="2">
    <source>
        <dbReference type="ARBA" id="ARBA00010944"/>
    </source>
</evidence>
<dbReference type="InterPro" id="IPR029903">
    <property type="entry name" value="RmlD-like-bd"/>
</dbReference>
<dbReference type="PANTHER" id="PTHR10491">
    <property type="entry name" value="DTDP-4-DEHYDRORHAMNOSE REDUCTASE"/>
    <property type="match status" value="1"/>
</dbReference>
<dbReference type="CDD" id="cd05254">
    <property type="entry name" value="dTDP_HR_like_SDR_e"/>
    <property type="match status" value="1"/>
</dbReference>
<dbReference type="UniPathway" id="UPA00124"/>
<dbReference type="InterPro" id="IPR036291">
    <property type="entry name" value="NAD(P)-bd_dom_sf"/>
</dbReference>
<dbReference type="Gene3D" id="3.90.25.10">
    <property type="entry name" value="UDP-galactose 4-epimerase, domain 1"/>
    <property type="match status" value="1"/>
</dbReference>
<name>A0A074KU76_9BACT</name>
<dbReference type="OrthoDB" id="9803892at2"/>
<accession>A0A074KU76</accession>
<comment type="pathway">
    <text evidence="1 6">Carbohydrate biosynthesis; dTDP-L-rhamnose biosynthesis.</text>
</comment>
<keyword evidence="6" id="KW-0560">Oxidoreductase</keyword>
<dbReference type="GO" id="GO:0019305">
    <property type="term" value="P:dTDP-rhamnose biosynthetic process"/>
    <property type="evidence" value="ECO:0007669"/>
    <property type="project" value="UniProtKB-UniPathway"/>
</dbReference>
<dbReference type="PANTHER" id="PTHR10491:SF4">
    <property type="entry name" value="METHIONINE ADENOSYLTRANSFERASE 2 SUBUNIT BETA"/>
    <property type="match status" value="1"/>
</dbReference>
<reference evidence="8 9" key="1">
    <citation type="submission" date="2014-04" db="EMBL/GenBank/DDBJ databases">
        <title>Characterization and application of a salt tolerant electro-active bacterium.</title>
        <authorList>
            <person name="Yang L."/>
            <person name="Wei S."/>
            <person name="Tay Q.X.M."/>
        </authorList>
    </citation>
    <scope>NUCLEOTIDE SEQUENCE [LARGE SCALE GENOMIC DNA]</scope>
    <source>
        <strain evidence="8 9">LY1</strain>
    </source>
</reference>
<dbReference type="EMBL" id="JMIH01000038">
    <property type="protein sequence ID" value="KEO71820.1"/>
    <property type="molecule type" value="Genomic_DNA"/>
</dbReference>
<keyword evidence="9" id="KW-1185">Reference proteome</keyword>
<comment type="caution">
    <text evidence="8">The sequence shown here is derived from an EMBL/GenBank/DDBJ whole genome shotgun (WGS) entry which is preliminary data.</text>
</comment>
<comment type="catalytic activity">
    <reaction evidence="5">
        <text>dTDP-beta-L-rhamnose + NADP(+) = dTDP-4-dehydro-beta-L-rhamnose + NADPH + H(+)</text>
        <dbReference type="Rhea" id="RHEA:21796"/>
        <dbReference type="ChEBI" id="CHEBI:15378"/>
        <dbReference type="ChEBI" id="CHEBI:57510"/>
        <dbReference type="ChEBI" id="CHEBI:57783"/>
        <dbReference type="ChEBI" id="CHEBI:58349"/>
        <dbReference type="ChEBI" id="CHEBI:62830"/>
        <dbReference type="EC" id="1.1.1.133"/>
    </reaction>
</comment>
<feature type="domain" description="RmlD-like substrate binding" evidence="7">
    <location>
        <begin position="7"/>
        <end position="284"/>
    </location>
</feature>
<comment type="similarity">
    <text evidence="2 6">Belongs to the dTDP-4-dehydrorhamnose reductase family.</text>
</comment>